<evidence type="ECO:0000256" key="1">
    <source>
        <dbReference type="SAM" id="Coils"/>
    </source>
</evidence>
<comment type="caution">
    <text evidence="4">The sequence shown here is derived from an EMBL/GenBank/DDBJ whole genome shotgun (WGS) entry which is preliminary data.</text>
</comment>
<proteinExistence type="predicted"/>
<feature type="coiled-coil region" evidence="1">
    <location>
        <begin position="72"/>
        <end position="166"/>
    </location>
</feature>
<keyword evidence="1" id="KW-0175">Coiled coil</keyword>
<feature type="region of interest" description="Disordered" evidence="2">
    <location>
        <begin position="1"/>
        <end position="30"/>
    </location>
</feature>
<evidence type="ECO:0000256" key="2">
    <source>
        <dbReference type="SAM" id="MobiDB-lite"/>
    </source>
</evidence>
<protein>
    <submittedName>
        <fullName evidence="4">Chromosome segregation ATPase</fullName>
    </submittedName>
</protein>
<dbReference type="RefSeq" id="WP_204519130.1">
    <property type="nucleotide sequence ID" value="NZ_BAABIN010000011.1"/>
</dbReference>
<reference evidence="4" key="1">
    <citation type="submission" date="2021-01" db="EMBL/GenBank/DDBJ databases">
        <title>Genomic Encyclopedia of Type Strains, Phase IV (KMG-IV): sequencing the most valuable type-strain genomes for metagenomic binning, comparative biology and taxonomic classification.</title>
        <authorList>
            <person name="Goeker M."/>
        </authorList>
    </citation>
    <scope>NUCLEOTIDE SEQUENCE</scope>
    <source>
        <strain evidence="4">DSM 25523</strain>
    </source>
</reference>
<evidence type="ECO:0000313" key="5">
    <source>
        <dbReference type="Proteomes" id="UP000717624"/>
    </source>
</evidence>
<keyword evidence="3" id="KW-0812">Transmembrane</keyword>
<evidence type="ECO:0000313" key="4">
    <source>
        <dbReference type="EMBL" id="MBM7591430.1"/>
    </source>
</evidence>
<sequence>MGKDYYSTTTAQSSPLPATDKKTRRRQRGGLFSSLARTATQEQTEGKRKVLPMVLSVVLWVGLACGGYAFANYTLEKNQAQLEQRIDEIEKTNAQQVALLEEQMNDVQDEMEQVKDGLSSIQEDLELTGEAIGGTNKTKEALQDRIDQLNSQLTELKASLKKLEDAARAW</sequence>
<dbReference type="Proteomes" id="UP000717624">
    <property type="component" value="Unassembled WGS sequence"/>
</dbReference>
<feature type="transmembrane region" description="Helical" evidence="3">
    <location>
        <begin position="50"/>
        <end position="71"/>
    </location>
</feature>
<keyword evidence="3" id="KW-0472">Membrane</keyword>
<keyword evidence="3" id="KW-1133">Transmembrane helix</keyword>
<accession>A0A938Y560</accession>
<dbReference type="EMBL" id="JAFBEB010000011">
    <property type="protein sequence ID" value="MBM7591430.1"/>
    <property type="molecule type" value="Genomic_DNA"/>
</dbReference>
<organism evidence="4 5">
    <name type="scientific">Brevibacillus fulvus</name>
    <dbReference type="NCBI Taxonomy" id="1125967"/>
    <lineage>
        <taxon>Bacteria</taxon>
        <taxon>Bacillati</taxon>
        <taxon>Bacillota</taxon>
        <taxon>Bacilli</taxon>
        <taxon>Bacillales</taxon>
        <taxon>Paenibacillaceae</taxon>
        <taxon>Brevibacillus</taxon>
    </lineage>
</organism>
<name>A0A938Y560_9BACL</name>
<evidence type="ECO:0000256" key="3">
    <source>
        <dbReference type="SAM" id="Phobius"/>
    </source>
</evidence>
<feature type="compositionally biased region" description="Polar residues" evidence="2">
    <location>
        <begin position="1"/>
        <end position="16"/>
    </location>
</feature>
<gene>
    <name evidence="4" type="ORF">JOD01_003069</name>
</gene>
<dbReference type="AlphaFoldDB" id="A0A938Y560"/>
<keyword evidence="5" id="KW-1185">Reference proteome</keyword>